<proteinExistence type="inferred from homology"/>
<evidence type="ECO:0000259" key="16">
    <source>
        <dbReference type="PROSITE" id="PS51720"/>
    </source>
</evidence>
<evidence type="ECO:0000256" key="4">
    <source>
        <dbReference type="ARBA" id="ARBA00004555"/>
    </source>
</evidence>
<dbReference type="FunFam" id="3.40.50.300:FF:000536">
    <property type="entry name" value="GTPase IMAP family member 8"/>
    <property type="match status" value="1"/>
</dbReference>
<dbReference type="InterPro" id="IPR006703">
    <property type="entry name" value="G_AIG1"/>
</dbReference>
<dbReference type="AlphaFoldDB" id="A0A8C1S7E2"/>
<feature type="domain" description="AIG1-type G" evidence="16">
    <location>
        <begin position="96"/>
        <end position="295"/>
    </location>
</feature>
<evidence type="ECO:0000256" key="2">
    <source>
        <dbReference type="ARBA" id="ARBA00004240"/>
    </source>
</evidence>
<reference evidence="17" key="1">
    <citation type="submission" date="2025-08" db="UniProtKB">
        <authorList>
            <consortium name="Ensembl"/>
        </authorList>
    </citation>
    <scope>IDENTIFICATION</scope>
</reference>
<dbReference type="Gene3D" id="3.40.50.300">
    <property type="entry name" value="P-loop containing nucleotide triphosphate hydrolases"/>
    <property type="match status" value="2"/>
</dbReference>
<comment type="similarity">
    <text evidence="5">Belongs to the TRAFAC class TrmE-Era-EngA-EngB-Septin-like GTPase superfamily. AIG1/Toc34/Toc159-like paraseptin GTPase family. IAN subfamily.</text>
</comment>
<name>A0A8C1S7E2_CYPCA</name>
<accession>A0A8C1S7E2</accession>
<organism evidence="17 18">
    <name type="scientific">Cyprinus carpio</name>
    <name type="common">Common carp</name>
    <dbReference type="NCBI Taxonomy" id="7962"/>
    <lineage>
        <taxon>Eukaryota</taxon>
        <taxon>Metazoa</taxon>
        <taxon>Chordata</taxon>
        <taxon>Craniata</taxon>
        <taxon>Vertebrata</taxon>
        <taxon>Euteleostomi</taxon>
        <taxon>Actinopterygii</taxon>
        <taxon>Neopterygii</taxon>
        <taxon>Teleostei</taxon>
        <taxon>Ostariophysi</taxon>
        <taxon>Cypriniformes</taxon>
        <taxon>Cyprinidae</taxon>
        <taxon>Cyprininae</taxon>
        <taxon>Cyprinus</taxon>
    </lineage>
</organism>
<keyword evidence="11" id="KW-0496">Mitochondrion</keyword>
<dbReference type="GO" id="GO:0005739">
    <property type="term" value="C:mitochondrion"/>
    <property type="evidence" value="ECO:0007669"/>
    <property type="project" value="UniProtKB-SubCell"/>
</dbReference>
<dbReference type="PROSITE" id="PS51720">
    <property type="entry name" value="G_AIG1"/>
    <property type="match status" value="2"/>
</dbReference>
<keyword evidence="6" id="KW-0963">Cytoplasm</keyword>
<evidence type="ECO:0000256" key="3">
    <source>
        <dbReference type="ARBA" id="ARBA00004514"/>
    </source>
</evidence>
<evidence type="ECO:0000256" key="1">
    <source>
        <dbReference type="ARBA" id="ARBA00004173"/>
    </source>
</evidence>
<keyword evidence="10" id="KW-0333">Golgi apparatus</keyword>
<dbReference type="InterPro" id="IPR045058">
    <property type="entry name" value="GIMA/IAN/Toc"/>
</dbReference>
<dbReference type="FunFam" id="3.40.50.300:FF:003364">
    <property type="entry name" value="Si:dkey-110g7.8"/>
    <property type="match status" value="1"/>
</dbReference>
<evidence type="ECO:0000256" key="8">
    <source>
        <dbReference type="ARBA" id="ARBA00022741"/>
    </source>
</evidence>
<dbReference type="SUPFAM" id="SSF52540">
    <property type="entry name" value="P-loop containing nucleoside triphosphate hydrolases"/>
    <property type="match status" value="2"/>
</dbReference>
<evidence type="ECO:0000256" key="6">
    <source>
        <dbReference type="ARBA" id="ARBA00022490"/>
    </source>
</evidence>
<evidence type="ECO:0000313" key="17">
    <source>
        <dbReference type="Ensembl" id="ENSCCRP00015003088.1"/>
    </source>
</evidence>
<keyword evidence="8" id="KW-0547">Nucleotide-binding</keyword>
<evidence type="ECO:0000256" key="12">
    <source>
        <dbReference type="ARBA" id="ARBA00023134"/>
    </source>
</evidence>
<protein>
    <recommendedName>
        <fullName evidence="14">GTPase IMAP family member 8</fullName>
    </recommendedName>
    <alternativeName>
        <fullName evidence="15">Immune-associated nucleotide-binding protein 9</fullName>
    </alternativeName>
</protein>
<evidence type="ECO:0000256" key="5">
    <source>
        <dbReference type="ARBA" id="ARBA00008535"/>
    </source>
</evidence>
<evidence type="ECO:0000313" key="18">
    <source>
        <dbReference type="Proteomes" id="UP000694700"/>
    </source>
</evidence>
<keyword evidence="9" id="KW-0256">Endoplasmic reticulum</keyword>
<dbReference type="Ensembl" id="ENSCCRT00015003236.1">
    <property type="protein sequence ID" value="ENSCCRP00015003088.1"/>
    <property type="gene ID" value="ENSCCRG00015001905.1"/>
</dbReference>
<dbReference type="PANTHER" id="PTHR10903">
    <property type="entry name" value="GTPASE, IMAP FAMILY MEMBER-RELATED"/>
    <property type="match status" value="1"/>
</dbReference>
<evidence type="ECO:0000256" key="11">
    <source>
        <dbReference type="ARBA" id="ARBA00023128"/>
    </source>
</evidence>
<dbReference type="GO" id="GO:0005829">
    <property type="term" value="C:cytosol"/>
    <property type="evidence" value="ECO:0007669"/>
    <property type="project" value="UniProtKB-SubCell"/>
</dbReference>
<evidence type="ECO:0000256" key="10">
    <source>
        <dbReference type="ARBA" id="ARBA00023034"/>
    </source>
</evidence>
<keyword evidence="7" id="KW-0677">Repeat</keyword>
<comment type="subcellular location">
    <subcellularLocation>
        <location evidence="3">Cytoplasm</location>
        <location evidence="3">Cytosol</location>
    </subcellularLocation>
    <subcellularLocation>
        <location evidence="2">Endoplasmic reticulum</location>
    </subcellularLocation>
    <subcellularLocation>
        <location evidence="4">Golgi apparatus</location>
    </subcellularLocation>
    <subcellularLocation>
        <location evidence="1">Mitochondrion</location>
    </subcellularLocation>
</comment>
<sequence length="577" mass="65285">MEGNLSYPSDINVIFQSQDLLCSSRLHVGYQFSIYIESSSLYYINLISRLPGCSCKCSRDAQGVMDVLSIDRTASSFNRSLHHFHLYFSKAEGSSLSIRRLLLLGFQGSGKTSTLNTILSQEKNPTDNSQTDQQQWVDILTWRLLIVDTPGWRLETEDSTEEMDSENQQSIIDRCSPGPHALLLVIPIGVPFTEHHWQGLWARVRALGAGIWRHTMVLFTCADQLPQDMGVEEFIVDGGAALQRLVERCGCRYHALDNTRSDKSAQVAELLQKVEEMVQENQGWFFEMVQPSLGFGDEETDNEREEDRGTEVERTAAMFRSPPRELRVLLVGWRGAGKSSAGNLLLGCRAFESGRPTEVSVRHQALVAGRRLTVVDTPGWDWFSVQRTPSNIRREIKLGAGLLHPGPHALLLVIPVVSSLTPKKRQALKSHLEMFGEEACQHTLVLFSCGDWLYGTSIEDHIQRDGGELLKLMQHCWNCYHVLDCTKANKDRSQVTELLRKIEEMVAENGQKPFLPVKCKCFRFHTLMTCTSRTYSFVHVNISHVHLNLIIASLFYSEPRIRRGGNEWKMHSAVKAI</sequence>
<dbReference type="Proteomes" id="UP000694700">
    <property type="component" value="Unplaced"/>
</dbReference>
<dbReference type="GO" id="GO:0005783">
    <property type="term" value="C:endoplasmic reticulum"/>
    <property type="evidence" value="ECO:0007669"/>
    <property type="project" value="UniProtKB-SubCell"/>
</dbReference>
<evidence type="ECO:0000256" key="15">
    <source>
        <dbReference type="ARBA" id="ARBA00077278"/>
    </source>
</evidence>
<evidence type="ECO:0000256" key="9">
    <source>
        <dbReference type="ARBA" id="ARBA00022824"/>
    </source>
</evidence>
<dbReference type="PANTHER" id="PTHR10903:SF139">
    <property type="entry name" value="GTPASE IMAP FAMILY MEMBER 4 ISOFORM X1"/>
    <property type="match status" value="1"/>
</dbReference>
<feature type="domain" description="AIG1-type G" evidence="16">
    <location>
        <begin position="323"/>
        <end position="523"/>
    </location>
</feature>
<evidence type="ECO:0000256" key="13">
    <source>
        <dbReference type="ARBA" id="ARBA00056809"/>
    </source>
</evidence>
<dbReference type="GO" id="GO:0005794">
    <property type="term" value="C:Golgi apparatus"/>
    <property type="evidence" value="ECO:0007669"/>
    <property type="project" value="UniProtKB-SubCell"/>
</dbReference>
<keyword evidence="12" id="KW-0342">GTP-binding</keyword>
<dbReference type="Pfam" id="PF04548">
    <property type="entry name" value="AIG1"/>
    <property type="match status" value="2"/>
</dbReference>
<evidence type="ECO:0000256" key="14">
    <source>
        <dbReference type="ARBA" id="ARBA00073539"/>
    </source>
</evidence>
<dbReference type="InterPro" id="IPR027417">
    <property type="entry name" value="P-loop_NTPase"/>
</dbReference>
<evidence type="ECO:0000256" key="7">
    <source>
        <dbReference type="ARBA" id="ARBA00022737"/>
    </source>
</evidence>
<comment type="function">
    <text evidence="13">Exerts an anti-apoptotic effect in the immune system and is involved in responses to infections.</text>
</comment>
<dbReference type="GO" id="GO:0005525">
    <property type="term" value="F:GTP binding"/>
    <property type="evidence" value="ECO:0007669"/>
    <property type="project" value="UniProtKB-KW"/>
</dbReference>